<keyword evidence="2" id="KW-0378">Hydrolase</keyword>
<protein>
    <recommendedName>
        <fullName evidence="5">DNA2/NAM7 helicase-like C-terminal domain-containing protein</fullName>
    </recommendedName>
</protein>
<dbReference type="InterPro" id="IPR050534">
    <property type="entry name" value="Coronavir_polyprotein_1ab"/>
</dbReference>
<dbReference type="AlphaFoldDB" id="A0AAN5Z442"/>
<evidence type="ECO:0000313" key="7">
    <source>
        <dbReference type="Proteomes" id="UP000537989"/>
    </source>
</evidence>
<gene>
    <name evidence="6" type="ORF">FAUST_9271</name>
</gene>
<evidence type="ECO:0000256" key="3">
    <source>
        <dbReference type="ARBA" id="ARBA00022806"/>
    </source>
</evidence>
<evidence type="ECO:0000256" key="1">
    <source>
        <dbReference type="ARBA" id="ARBA00022741"/>
    </source>
</evidence>
<comment type="caution">
    <text evidence="6">The sequence shown here is derived from an EMBL/GenBank/DDBJ whole genome shotgun (WGS) entry which is preliminary data.</text>
</comment>
<dbReference type="Proteomes" id="UP000537989">
    <property type="component" value="Unassembled WGS sequence"/>
</dbReference>
<feature type="domain" description="DNA2/NAM7 helicase-like C-terminal" evidence="5">
    <location>
        <begin position="5"/>
        <end position="92"/>
    </location>
</feature>
<organism evidence="6 7">
    <name type="scientific">Fusarium austroamericanum</name>
    <dbReference type="NCBI Taxonomy" id="282268"/>
    <lineage>
        <taxon>Eukaryota</taxon>
        <taxon>Fungi</taxon>
        <taxon>Dikarya</taxon>
        <taxon>Ascomycota</taxon>
        <taxon>Pezizomycotina</taxon>
        <taxon>Sordariomycetes</taxon>
        <taxon>Hypocreomycetidae</taxon>
        <taxon>Hypocreales</taxon>
        <taxon>Nectriaceae</taxon>
        <taxon>Fusarium</taxon>
    </lineage>
</organism>
<dbReference type="PANTHER" id="PTHR43788">
    <property type="entry name" value="DNA2/NAM7 HELICASE FAMILY MEMBER"/>
    <property type="match status" value="1"/>
</dbReference>
<dbReference type="GO" id="GO:0043139">
    <property type="term" value="F:5'-3' DNA helicase activity"/>
    <property type="evidence" value="ECO:0007669"/>
    <property type="project" value="TreeGrafter"/>
</dbReference>
<dbReference type="InterPro" id="IPR027417">
    <property type="entry name" value="P-loop_NTPase"/>
</dbReference>
<dbReference type="PANTHER" id="PTHR43788:SF8">
    <property type="entry name" value="DNA-BINDING PROTEIN SMUBP-2"/>
    <property type="match status" value="1"/>
</dbReference>
<evidence type="ECO:0000256" key="4">
    <source>
        <dbReference type="ARBA" id="ARBA00022840"/>
    </source>
</evidence>
<dbReference type="Gene3D" id="3.40.50.300">
    <property type="entry name" value="P-loop containing nucleotide triphosphate hydrolases"/>
    <property type="match status" value="1"/>
</dbReference>
<evidence type="ECO:0000259" key="5">
    <source>
        <dbReference type="Pfam" id="PF13087"/>
    </source>
</evidence>
<dbReference type="EMBL" id="JAAMOD010000314">
    <property type="protein sequence ID" value="KAF5231408.1"/>
    <property type="molecule type" value="Genomic_DNA"/>
</dbReference>
<sequence length="151" mass="17362">MICKLKVPTEDIVVLTPYRANIGALGRRFRKESVLKGVEFTTFNRFQGREAQIFVLALCVDAETGLMFVAEERSLNVALTRQRSSLLIFGNIKTPDYKSHICFDPDLSEGWEEPRTNQRVFKEVFRMIQASGWIARMEGDEKADPDSRWVD</sequence>
<keyword evidence="3" id="KW-0347">Helicase</keyword>
<keyword evidence="1" id="KW-0547">Nucleotide-binding</keyword>
<evidence type="ECO:0000256" key="2">
    <source>
        <dbReference type="ARBA" id="ARBA00022801"/>
    </source>
</evidence>
<evidence type="ECO:0000313" key="6">
    <source>
        <dbReference type="EMBL" id="KAF5231408.1"/>
    </source>
</evidence>
<reference evidence="6 7" key="1">
    <citation type="submission" date="2020-02" db="EMBL/GenBank/DDBJ databases">
        <title>Identification and distribution of gene clusters putatively required for synthesis of sphingolipid metabolism inhibitors in phylogenetically diverse species of the filamentous fungus Fusarium.</title>
        <authorList>
            <person name="Kim H.-S."/>
            <person name="Busman M."/>
            <person name="Brown D.W."/>
            <person name="Divon H."/>
            <person name="Uhlig S."/>
            <person name="Proctor R.H."/>
        </authorList>
    </citation>
    <scope>NUCLEOTIDE SEQUENCE [LARGE SCALE GENOMIC DNA]</scope>
    <source>
        <strain evidence="6 7">NRRL 2903</strain>
    </source>
</reference>
<name>A0AAN5Z442_FUSAU</name>
<keyword evidence="7" id="KW-1185">Reference proteome</keyword>
<dbReference type="SUPFAM" id="SSF52540">
    <property type="entry name" value="P-loop containing nucleoside triphosphate hydrolases"/>
    <property type="match status" value="1"/>
</dbReference>
<accession>A0AAN5Z442</accession>
<proteinExistence type="predicted"/>
<dbReference type="GO" id="GO:0005524">
    <property type="term" value="F:ATP binding"/>
    <property type="evidence" value="ECO:0007669"/>
    <property type="project" value="UniProtKB-KW"/>
</dbReference>
<keyword evidence="4" id="KW-0067">ATP-binding</keyword>
<dbReference type="Pfam" id="PF13087">
    <property type="entry name" value="AAA_12"/>
    <property type="match status" value="1"/>
</dbReference>
<dbReference type="GO" id="GO:0016787">
    <property type="term" value="F:hydrolase activity"/>
    <property type="evidence" value="ECO:0007669"/>
    <property type="project" value="UniProtKB-KW"/>
</dbReference>
<dbReference type="InterPro" id="IPR041679">
    <property type="entry name" value="DNA2/NAM7-like_C"/>
</dbReference>